<reference evidence="4 5" key="1">
    <citation type="journal article" date="2019" name="Int. J. Syst. Evol. Microbiol.">
        <title>The Global Catalogue of Microorganisms (GCM) 10K type strain sequencing project: providing services to taxonomists for standard genome sequencing and annotation.</title>
        <authorList>
            <consortium name="The Broad Institute Genomics Platform"/>
            <consortium name="The Broad Institute Genome Sequencing Center for Infectious Disease"/>
            <person name="Wu L."/>
            <person name="Ma J."/>
        </authorList>
    </citation>
    <scope>NUCLEOTIDE SEQUENCE [LARGE SCALE GENOMIC DNA]</scope>
    <source>
        <strain evidence="4 5">JCM 15478</strain>
    </source>
</reference>
<feature type="domain" description="Carrier" evidence="3">
    <location>
        <begin position="7"/>
        <end position="84"/>
    </location>
</feature>
<keyword evidence="1" id="KW-0596">Phosphopantetheine</keyword>
<sequence length="92" mass="10187">MGNPAVTSFDELRSWLIERVGEYVPDLDGTVDPDQDLGEYGLDSIAVVAFTADVEDELGIRIDPTAVWDHPTLTQLTKFLLTESEPAERHDA</sequence>
<dbReference type="SUPFAM" id="SSF47336">
    <property type="entry name" value="ACP-like"/>
    <property type="match status" value="1"/>
</dbReference>
<evidence type="ECO:0000259" key="3">
    <source>
        <dbReference type="PROSITE" id="PS50075"/>
    </source>
</evidence>
<dbReference type="EMBL" id="BAAAPE010000025">
    <property type="protein sequence ID" value="GAA2101460.1"/>
    <property type="molecule type" value="Genomic_DNA"/>
</dbReference>
<dbReference type="SMART" id="SM01294">
    <property type="entry name" value="PKS_PP_betabranch"/>
    <property type="match status" value="1"/>
</dbReference>
<dbReference type="Proteomes" id="UP001500016">
    <property type="component" value="Unassembled WGS sequence"/>
</dbReference>
<comment type="caution">
    <text evidence="4">The sequence shown here is derived from an EMBL/GenBank/DDBJ whole genome shotgun (WGS) entry which is preliminary data.</text>
</comment>
<dbReference type="InterPro" id="IPR020806">
    <property type="entry name" value="PKS_PP-bd"/>
</dbReference>
<dbReference type="Pfam" id="PF00550">
    <property type="entry name" value="PP-binding"/>
    <property type="match status" value="1"/>
</dbReference>
<keyword evidence="5" id="KW-1185">Reference proteome</keyword>
<dbReference type="PROSITE" id="PS50075">
    <property type="entry name" value="CARRIER"/>
    <property type="match status" value="1"/>
</dbReference>
<evidence type="ECO:0000256" key="2">
    <source>
        <dbReference type="ARBA" id="ARBA00022553"/>
    </source>
</evidence>
<evidence type="ECO:0000313" key="5">
    <source>
        <dbReference type="Proteomes" id="UP001500016"/>
    </source>
</evidence>
<organism evidence="4 5">
    <name type="scientific">Streptomyces albiaxialis</name>
    <dbReference type="NCBI Taxonomy" id="329523"/>
    <lineage>
        <taxon>Bacteria</taxon>
        <taxon>Bacillati</taxon>
        <taxon>Actinomycetota</taxon>
        <taxon>Actinomycetes</taxon>
        <taxon>Kitasatosporales</taxon>
        <taxon>Streptomycetaceae</taxon>
        <taxon>Streptomyces</taxon>
    </lineage>
</organism>
<dbReference type="InterPro" id="IPR009081">
    <property type="entry name" value="PP-bd_ACP"/>
</dbReference>
<keyword evidence="2" id="KW-0597">Phosphoprotein</keyword>
<dbReference type="SMART" id="SM00823">
    <property type="entry name" value="PKS_PP"/>
    <property type="match status" value="1"/>
</dbReference>
<evidence type="ECO:0000313" key="4">
    <source>
        <dbReference type="EMBL" id="GAA2101460.1"/>
    </source>
</evidence>
<evidence type="ECO:0000256" key="1">
    <source>
        <dbReference type="ARBA" id="ARBA00022450"/>
    </source>
</evidence>
<name>A0ABN2WZ51_9ACTN</name>
<dbReference type="RefSeq" id="WP_344534826.1">
    <property type="nucleotide sequence ID" value="NZ_BAAAPE010000025.1"/>
</dbReference>
<dbReference type="InterPro" id="IPR036736">
    <property type="entry name" value="ACP-like_sf"/>
</dbReference>
<dbReference type="Gene3D" id="1.10.1200.10">
    <property type="entry name" value="ACP-like"/>
    <property type="match status" value="1"/>
</dbReference>
<proteinExistence type="predicted"/>
<gene>
    <name evidence="4" type="ORF">GCM10009801_74790</name>
</gene>
<protein>
    <submittedName>
        <fullName evidence="4">Acyl carrier protein</fullName>
    </submittedName>
</protein>
<accession>A0ABN2WZ51</accession>